<gene>
    <name evidence="1" type="ORF">NCTC11819_01770</name>
</gene>
<accession>A0A8G2HTT6</accession>
<sequence>MGSCVAVFTPIDSSAFLEPPRAAASHSFVCRRVVHAGPGRENRYLERIIEAVAALPERYILDMYLTPNNAGYICRQKREGAGVARTPVARPRFSILAPFQAPCPLNPDLNRLYYRVWHLGSLPAA</sequence>
<evidence type="ECO:0000313" key="2">
    <source>
        <dbReference type="Proteomes" id="UP000255284"/>
    </source>
</evidence>
<name>A0A8G2HTT6_9ACTO</name>
<dbReference type="Proteomes" id="UP000255284">
    <property type="component" value="Unassembled WGS sequence"/>
</dbReference>
<comment type="caution">
    <text evidence="1">The sequence shown here is derived from an EMBL/GenBank/DDBJ whole genome shotgun (WGS) entry which is preliminary data.</text>
</comment>
<evidence type="ECO:0000313" key="1">
    <source>
        <dbReference type="EMBL" id="STO17185.1"/>
    </source>
</evidence>
<reference evidence="1 2" key="1">
    <citation type="submission" date="2018-06" db="EMBL/GenBank/DDBJ databases">
        <authorList>
            <consortium name="Pathogen Informatics"/>
            <person name="Doyle S."/>
        </authorList>
    </citation>
    <scope>NUCLEOTIDE SEQUENCE [LARGE SCALE GENOMIC DNA]</scope>
    <source>
        <strain evidence="1 2">NCTC11819</strain>
    </source>
</reference>
<dbReference type="EMBL" id="UGGQ01000006">
    <property type="protein sequence ID" value="STO17185.1"/>
    <property type="molecule type" value="Genomic_DNA"/>
</dbReference>
<protein>
    <submittedName>
        <fullName evidence="1">Uncharacterized protein</fullName>
    </submittedName>
</protein>
<organism evidence="1 2">
    <name type="scientific">Mobiluncus mulieris</name>
    <dbReference type="NCBI Taxonomy" id="2052"/>
    <lineage>
        <taxon>Bacteria</taxon>
        <taxon>Bacillati</taxon>
        <taxon>Actinomycetota</taxon>
        <taxon>Actinomycetes</taxon>
        <taxon>Actinomycetales</taxon>
        <taxon>Actinomycetaceae</taxon>
        <taxon>Mobiluncus</taxon>
    </lineage>
</organism>
<dbReference type="AlphaFoldDB" id="A0A8G2HTT6"/>
<proteinExistence type="predicted"/>